<evidence type="ECO:0000313" key="2">
    <source>
        <dbReference type="EMBL" id="CAD7278492.1"/>
    </source>
</evidence>
<reference evidence="2" key="1">
    <citation type="submission" date="2020-11" db="EMBL/GenBank/DDBJ databases">
        <authorList>
            <person name="Tran Van P."/>
        </authorList>
    </citation>
    <scope>NUCLEOTIDE SEQUENCE</scope>
</reference>
<evidence type="ECO:0000313" key="3">
    <source>
        <dbReference type="Proteomes" id="UP000678499"/>
    </source>
</evidence>
<dbReference type="PANTHER" id="PTHR11215">
    <property type="entry name" value="METAL DEPENDENT HYDROLASE - RELATED"/>
    <property type="match status" value="1"/>
</dbReference>
<organism evidence="2">
    <name type="scientific">Notodromas monacha</name>
    <dbReference type="NCBI Taxonomy" id="399045"/>
    <lineage>
        <taxon>Eukaryota</taxon>
        <taxon>Metazoa</taxon>
        <taxon>Ecdysozoa</taxon>
        <taxon>Arthropoda</taxon>
        <taxon>Crustacea</taxon>
        <taxon>Oligostraca</taxon>
        <taxon>Ostracoda</taxon>
        <taxon>Podocopa</taxon>
        <taxon>Podocopida</taxon>
        <taxon>Cypridocopina</taxon>
        <taxon>Cypridoidea</taxon>
        <taxon>Cyprididae</taxon>
        <taxon>Notodromas</taxon>
    </lineage>
</organism>
<name>A0A7R9BN96_9CRUS</name>
<keyword evidence="3" id="KW-1185">Reference proteome</keyword>
<dbReference type="GO" id="GO:0005634">
    <property type="term" value="C:nucleus"/>
    <property type="evidence" value="ECO:0007669"/>
    <property type="project" value="TreeGrafter"/>
</dbReference>
<dbReference type="GO" id="GO:0005737">
    <property type="term" value="C:cytoplasm"/>
    <property type="evidence" value="ECO:0007669"/>
    <property type="project" value="TreeGrafter"/>
</dbReference>
<dbReference type="OrthoDB" id="10265310at2759"/>
<dbReference type="AlphaFoldDB" id="A0A7R9BN96"/>
<sequence>MAILSRFSRRASCLFRVCVLGVRTMSELKSPNRILTCSGDFTPQQVVACMLLKLHPSFVNTEVIRSSELDDIQEGDAQVEIGEVHDPENFLFGGSCGSSLSFSSFNAGNGPRLPLSIAGVVYSNHGKEILRNLLGSKAEDCIYTLFKKVYESFIIEIDALALGYPIGFSPMKYRISTDLTTRINRLNITARRNCEDGAEAFAKALSIAELEFREQIDYYMHVWAPARELVKRAIQTRKSLYQSGEIIQLSTGGCPWVEHLFDIEKDLNIEDAIKFVLFEDSRCSNWRVQSVPVTPKSFVLRVGLKDEWRGSRDEELSRVAGIPGCIFAHSSGFIGGNATFDGALQMAIKSLPVS</sequence>
<evidence type="ECO:0000256" key="1">
    <source>
        <dbReference type="ARBA" id="ARBA00010105"/>
    </source>
</evidence>
<proteinExistence type="inferred from homology"/>
<dbReference type="PANTHER" id="PTHR11215:SF1">
    <property type="entry name" value="MYG1 EXONUCLEASE"/>
    <property type="match status" value="1"/>
</dbReference>
<dbReference type="Proteomes" id="UP000678499">
    <property type="component" value="Unassembled WGS sequence"/>
</dbReference>
<dbReference type="EMBL" id="CAJPEX010001248">
    <property type="protein sequence ID" value="CAG0918644.1"/>
    <property type="molecule type" value="Genomic_DNA"/>
</dbReference>
<dbReference type="EMBL" id="OA883285">
    <property type="protein sequence ID" value="CAD7278492.1"/>
    <property type="molecule type" value="Genomic_DNA"/>
</dbReference>
<dbReference type="InterPro" id="IPR003226">
    <property type="entry name" value="MYG1_exonuclease"/>
</dbReference>
<gene>
    <name evidence="2" type="ORF">NMOB1V02_LOCUS6192</name>
</gene>
<comment type="similarity">
    <text evidence="1">Belongs to the MYG1 family.</text>
</comment>
<accession>A0A7R9BN96</accession>
<dbReference type="Pfam" id="PF03690">
    <property type="entry name" value="MYG1_exonuc"/>
    <property type="match status" value="1"/>
</dbReference>
<protein>
    <submittedName>
        <fullName evidence="2">Uncharacterized protein</fullName>
    </submittedName>
</protein>